<name>A0AAE0JX11_9PEZI</name>
<dbReference type="Proteomes" id="UP001287356">
    <property type="component" value="Unassembled WGS sequence"/>
</dbReference>
<sequence length="84" mass="9678">MFCKSAAFLGLSIVASARAMFFEGSDEHYRRELPMRWVPGKSYHQQDVCVSRFRGFASLRSADSEEPRDWCPPQSRLPSHLEIN</sequence>
<dbReference type="EMBL" id="JAULSN010000008">
    <property type="protein sequence ID" value="KAK3365630.1"/>
    <property type="molecule type" value="Genomic_DNA"/>
</dbReference>
<evidence type="ECO:0000313" key="3">
    <source>
        <dbReference type="EMBL" id="KAK3365630.1"/>
    </source>
</evidence>
<organism evidence="3 4">
    <name type="scientific">Lasiosphaeria ovina</name>
    <dbReference type="NCBI Taxonomy" id="92902"/>
    <lineage>
        <taxon>Eukaryota</taxon>
        <taxon>Fungi</taxon>
        <taxon>Dikarya</taxon>
        <taxon>Ascomycota</taxon>
        <taxon>Pezizomycotina</taxon>
        <taxon>Sordariomycetes</taxon>
        <taxon>Sordariomycetidae</taxon>
        <taxon>Sordariales</taxon>
        <taxon>Lasiosphaeriaceae</taxon>
        <taxon>Lasiosphaeria</taxon>
    </lineage>
</organism>
<reference evidence="3" key="2">
    <citation type="submission" date="2023-06" db="EMBL/GenBank/DDBJ databases">
        <authorList>
            <consortium name="Lawrence Berkeley National Laboratory"/>
            <person name="Haridas S."/>
            <person name="Hensen N."/>
            <person name="Bonometti L."/>
            <person name="Westerberg I."/>
            <person name="Brannstrom I.O."/>
            <person name="Guillou S."/>
            <person name="Cros-Aarteil S."/>
            <person name="Calhoun S."/>
            <person name="Kuo A."/>
            <person name="Mondo S."/>
            <person name="Pangilinan J."/>
            <person name="Riley R."/>
            <person name="Labutti K."/>
            <person name="Andreopoulos B."/>
            <person name="Lipzen A."/>
            <person name="Chen C."/>
            <person name="Yanf M."/>
            <person name="Daum C."/>
            <person name="Ng V."/>
            <person name="Clum A."/>
            <person name="Steindorff A."/>
            <person name="Ohm R."/>
            <person name="Martin F."/>
            <person name="Silar P."/>
            <person name="Natvig D."/>
            <person name="Lalanne C."/>
            <person name="Gautier V."/>
            <person name="Ament-Velasquez S.L."/>
            <person name="Kruys A."/>
            <person name="Hutchinson M.I."/>
            <person name="Powell A.J."/>
            <person name="Barry K."/>
            <person name="Miller A.N."/>
            <person name="Grigoriev I.V."/>
            <person name="Debuchy R."/>
            <person name="Gladieux P."/>
            <person name="Thoren M.H."/>
            <person name="Johannesson H."/>
        </authorList>
    </citation>
    <scope>NUCLEOTIDE SEQUENCE</scope>
    <source>
        <strain evidence="3">CBS 958.72</strain>
    </source>
</reference>
<reference evidence="3" key="1">
    <citation type="journal article" date="2023" name="Mol. Phylogenet. Evol.">
        <title>Genome-scale phylogeny and comparative genomics of the fungal order Sordariales.</title>
        <authorList>
            <person name="Hensen N."/>
            <person name="Bonometti L."/>
            <person name="Westerberg I."/>
            <person name="Brannstrom I.O."/>
            <person name="Guillou S."/>
            <person name="Cros-Aarteil S."/>
            <person name="Calhoun S."/>
            <person name="Haridas S."/>
            <person name="Kuo A."/>
            <person name="Mondo S."/>
            <person name="Pangilinan J."/>
            <person name="Riley R."/>
            <person name="LaButti K."/>
            <person name="Andreopoulos B."/>
            <person name="Lipzen A."/>
            <person name="Chen C."/>
            <person name="Yan M."/>
            <person name="Daum C."/>
            <person name="Ng V."/>
            <person name="Clum A."/>
            <person name="Steindorff A."/>
            <person name="Ohm R.A."/>
            <person name="Martin F."/>
            <person name="Silar P."/>
            <person name="Natvig D.O."/>
            <person name="Lalanne C."/>
            <person name="Gautier V."/>
            <person name="Ament-Velasquez S.L."/>
            <person name="Kruys A."/>
            <person name="Hutchinson M.I."/>
            <person name="Powell A.J."/>
            <person name="Barry K."/>
            <person name="Miller A.N."/>
            <person name="Grigoriev I.V."/>
            <person name="Debuchy R."/>
            <person name="Gladieux P."/>
            <person name="Hiltunen Thoren M."/>
            <person name="Johannesson H."/>
        </authorList>
    </citation>
    <scope>NUCLEOTIDE SEQUENCE</scope>
    <source>
        <strain evidence="3">CBS 958.72</strain>
    </source>
</reference>
<evidence type="ECO:0000256" key="2">
    <source>
        <dbReference type="SAM" id="SignalP"/>
    </source>
</evidence>
<accession>A0AAE0JX11</accession>
<feature type="chain" id="PRO_5041927630" description="Secreted protein" evidence="2">
    <location>
        <begin position="20"/>
        <end position="84"/>
    </location>
</feature>
<feature type="region of interest" description="Disordered" evidence="1">
    <location>
        <begin position="63"/>
        <end position="84"/>
    </location>
</feature>
<gene>
    <name evidence="3" type="ORF">B0T24DRAFT_636259</name>
</gene>
<evidence type="ECO:0000313" key="4">
    <source>
        <dbReference type="Proteomes" id="UP001287356"/>
    </source>
</evidence>
<proteinExistence type="predicted"/>
<evidence type="ECO:0000256" key="1">
    <source>
        <dbReference type="SAM" id="MobiDB-lite"/>
    </source>
</evidence>
<comment type="caution">
    <text evidence="3">The sequence shown here is derived from an EMBL/GenBank/DDBJ whole genome shotgun (WGS) entry which is preliminary data.</text>
</comment>
<protein>
    <recommendedName>
        <fullName evidence="5">Secreted protein</fullName>
    </recommendedName>
</protein>
<keyword evidence="4" id="KW-1185">Reference proteome</keyword>
<feature type="signal peptide" evidence="2">
    <location>
        <begin position="1"/>
        <end position="19"/>
    </location>
</feature>
<keyword evidence="2" id="KW-0732">Signal</keyword>
<dbReference type="AlphaFoldDB" id="A0AAE0JX11"/>
<evidence type="ECO:0008006" key="5">
    <source>
        <dbReference type="Google" id="ProtNLM"/>
    </source>
</evidence>